<dbReference type="Proteomes" id="UP000078558">
    <property type="component" value="Chromosome I"/>
</dbReference>
<feature type="compositionally biased region" description="Basic and acidic residues" evidence="1">
    <location>
        <begin position="64"/>
        <end position="73"/>
    </location>
</feature>
<dbReference type="STRING" id="1851544.ODI_02449"/>
<dbReference type="EMBL" id="LT907988">
    <property type="protein sequence ID" value="SOE48096.1"/>
    <property type="molecule type" value="Genomic_DNA"/>
</dbReference>
<accession>A0A1C3K864</accession>
<evidence type="ECO:0000313" key="2">
    <source>
        <dbReference type="EMBL" id="SBT27547.1"/>
    </source>
</evidence>
<feature type="region of interest" description="Disordered" evidence="1">
    <location>
        <begin position="44"/>
        <end position="73"/>
    </location>
</feature>
<dbReference type="KEGG" id="odi:ODI_R1233"/>
<evidence type="ECO:0000313" key="3">
    <source>
        <dbReference type="EMBL" id="SOE48096.1"/>
    </source>
</evidence>
<reference evidence="3 4" key="2">
    <citation type="submission" date="2017-08" db="EMBL/GenBank/DDBJ databases">
        <authorList>
            <person name="de Groot N.N."/>
        </authorList>
    </citation>
    <scope>NUCLEOTIDE SEQUENCE [LARGE SCALE GENOMIC DNA]</scope>
    <source>
        <strain evidence="3">Orrdi1</strain>
    </source>
</reference>
<dbReference type="RefSeq" id="WP_067759322.1">
    <property type="nucleotide sequence ID" value="NZ_LT907988.1"/>
</dbReference>
<gene>
    <name evidence="2" type="ORF">ODI_02449</name>
    <name evidence="3" type="ORF">ODI_R1233</name>
</gene>
<sequence>MTIPFTKAPPLPPRWSGSAPSQLDRIEATQARMEGKLDALLDALAGDGDQDDPPTMTLDGDLAGEARPEGEPL</sequence>
<proteinExistence type="predicted"/>
<keyword evidence="4" id="KW-1185">Reference proteome</keyword>
<dbReference type="AlphaFoldDB" id="A0A1C3K864"/>
<evidence type="ECO:0000256" key="1">
    <source>
        <dbReference type="SAM" id="MobiDB-lite"/>
    </source>
</evidence>
<feature type="region of interest" description="Disordered" evidence="1">
    <location>
        <begin position="1"/>
        <end position="21"/>
    </location>
</feature>
<protein>
    <submittedName>
        <fullName evidence="2">Uncharacterized protein</fullName>
    </submittedName>
</protein>
<evidence type="ECO:0000313" key="4">
    <source>
        <dbReference type="Proteomes" id="UP000078558"/>
    </source>
</evidence>
<organism evidence="2 4">
    <name type="scientific">Orrella dioscoreae</name>
    <dbReference type="NCBI Taxonomy" id="1851544"/>
    <lineage>
        <taxon>Bacteria</taxon>
        <taxon>Pseudomonadati</taxon>
        <taxon>Pseudomonadota</taxon>
        <taxon>Betaproteobacteria</taxon>
        <taxon>Burkholderiales</taxon>
        <taxon>Alcaligenaceae</taxon>
        <taxon>Orrella</taxon>
    </lineage>
</organism>
<name>A0A1C3K864_9BURK</name>
<dbReference type="EMBL" id="FLRC01000054">
    <property type="protein sequence ID" value="SBT27547.1"/>
    <property type="molecule type" value="Genomic_DNA"/>
</dbReference>
<reference evidence="2 4" key="1">
    <citation type="submission" date="2016-06" db="EMBL/GenBank/DDBJ databases">
        <authorList>
            <person name="Kjaerup R.B."/>
            <person name="Dalgaard T.S."/>
            <person name="Juul-Madsen H.R."/>
        </authorList>
    </citation>
    <scope>NUCLEOTIDE SEQUENCE [LARGE SCALE GENOMIC DNA]</scope>
    <source>
        <strain evidence="2">Orrdi1</strain>
    </source>
</reference>